<gene>
    <name evidence="2" type="ORF">SOCE836_028560</name>
</gene>
<evidence type="ECO:0000313" key="3">
    <source>
        <dbReference type="Proteomes" id="UP000295497"/>
    </source>
</evidence>
<dbReference type="AlphaFoldDB" id="A0A4P2QLC6"/>
<organism evidence="2 3">
    <name type="scientific">Sorangium cellulosum</name>
    <name type="common">Polyangium cellulosum</name>
    <dbReference type="NCBI Taxonomy" id="56"/>
    <lineage>
        <taxon>Bacteria</taxon>
        <taxon>Pseudomonadati</taxon>
        <taxon>Myxococcota</taxon>
        <taxon>Polyangia</taxon>
        <taxon>Polyangiales</taxon>
        <taxon>Polyangiaceae</taxon>
        <taxon>Sorangium</taxon>
    </lineage>
</organism>
<protein>
    <submittedName>
        <fullName evidence="2">Uncharacterized protein</fullName>
    </submittedName>
</protein>
<dbReference type="Proteomes" id="UP000295497">
    <property type="component" value="Chromosome"/>
</dbReference>
<feature type="region of interest" description="Disordered" evidence="1">
    <location>
        <begin position="39"/>
        <end position="94"/>
    </location>
</feature>
<name>A0A4P2QLC6_SORCE</name>
<proteinExistence type="predicted"/>
<evidence type="ECO:0000313" key="2">
    <source>
        <dbReference type="EMBL" id="AUX30745.1"/>
    </source>
</evidence>
<accession>A0A4P2QLC6</accession>
<sequence length="94" mass="10067">MSTGSAPPILLPVAERARNNALFAASTLVASACAADSPLWCDRQPEQPTERLVNDPGRHVVPEGDGAAQDAGERGQQDRSRRRIGRDALPRPRA</sequence>
<feature type="compositionally biased region" description="Basic and acidic residues" evidence="1">
    <location>
        <begin position="43"/>
        <end position="62"/>
    </location>
</feature>
<reference evidence="2 3" key="1">
    <citation type="submission" date="2015-09" db="EMBL/GenBank/DDBJ databases">
        <title>Sorangium comparison.</title>
        <authorList>
            <person name="Zaburannyi N."/>
            <person name="Bunk B."/>
            <person name="Overmann J."/>
            <person name="Mueller R."/>
        </authorList>
    </citation>
    <scope>NUCLEOTIDE SEQUENCE [LARGE SCALE GENOMIC DNA]</scope>
    <source>
        <strain evidence="2 3">So ce836</strain>
    </source>
</reference>
<feature type="compositionally biased region" description="Basic and acidic residues" evidence="1">
    <location>
        <begin position="71"/>
        <end position="94"/>
    </location>
</feature>
<dbReference type="EMBL" id="CP012672">
    <property type="protein sequence ID" value="AUX30745.1"/>
    <property type="molecule type" value="Genomic_DNA"/>
</dbReference>
<evidence type="ECO:0000256" key="1">
    <source>
        <dbReference type="SAM" id="MobiDB-lite"/>
    </source>
</evidence>